<sequence>MPFRTTKTVSEIRLGLSSVVIHSGRDASDENAPFNYRLTQKRDAPCGLRRSRNGNAADQASGREVQQPRR</sequence>
<evidence type="ECO:0000313" key="2">
    <source>
        <dbReference type="EMBL" id="VDP01819.1"/>
    </source>
</evidence>
<proteinExistence type="predicted"/>
<dbReference type="EMBL" id="UZAM01007850">
    <property type="protein sequence ID" value="VDP01819.1"/>
    <property type="molecule type" value="Genomic_DNA"/>
</dbReference>
<reference evidence="4" key="1">
    <citation type="submission" date="2016-06" db="UniProtKB">
        <authorList>
            <consortium name="WormBaseParasite"/>
        </authorList>
    </citation>
    <scope>IDENTIFICATION</scope>
</reference>
<accession>A0A183IJ28</accession>
<name>A0A183IJ28_9BILA</name>
<organism evidence="4">
    <name type="scientific">Soboliphyme baturini</name>
    <dbReference type="NCBI Taxonomy" id="241478"/>
    <lineage>
        <taxon>Eukaryota</taxon>
        <taxon>Metazoa</taxon>
        <taxon>Ecdysozoa</taxon>
        <taxon>Nematoda</taxon>
        <taxon>Enoplea</taxon>
        <taxon>Dorylaimia</taxon>
        <taxon>Dioctophymatida</taxon>
        <taxon>Dioctophymatoidea</taxon>
        <taxon>Soboliphymatidae</taxon>
        <taxon>Soboliphyme</taxon>
    </lineage>
</organism>
<evidence type="ECO:0000313" key="4">
    <source>
        <dbReference type="WBParaSite" id="SBAD_0000378801-mRNA-1"/>
    </source>
</evidence>
<keyword evidence="3" id="KW-1185">Reference proteome</keyword>
<protein>
    <submittedName>
        <fullName evidence="4">Diguanylate cyclase</fullName>
    </submittedName>
</protein>
<dbReference type="Proteomes" id="UP000270296">
    <property type="component" value="Unassembled WGS sequence"/>
</dbReference>
<feature type="region of interest" description="Disordered" evidence="1">
    <location>
        <begin position="21"/>
        <end position="70"/>
    </location>
</feature>
<gene>
    <name evidence="2" type="ORF">SBAD_LOCUS3624</name>
</gene>
<dbReference type="AlphaFoldDB" id="A0A183IJ28"/>
<reference evidence="2 3" key="2">
    <citation type="submission" date="2018-11" db="EMBL/GenBank/DDBJ databases">
        <authorList>
            <consortium name="Pathogen Informatics"/>
        </authorList>
    </citation>
    <scope>NUCLEOTIDE SEQUENCE [LARGE SCALE GENOMIC DNA]</scope>
</reference>
<evidence type="ECO:0000313" key="3">
    <source>
        <dbReference type="Proteomes" id="UP000270296"/>
    </source>
</evidence>
<dbReference type="WBParaSite" id="SBAD_0000378801-mRNA-1">
    <property type="protein sequence ID" value="SBAD_0000378801-mRNA-1"/>
    <property type="gene ID" value="SBAD_0000378801"/>
</dbReference>
<evidence type="ECO:0000256" key="1">
    <source>
        <dbReference type="SAM" id="MobiDB-lite"/>
    </source>
</evidence>